<dbReference type="EMBL" id="JABEZX010000001">
    <property type="protein sequence ID" value="MBA0549159.1"/>
    <property type="molecule type" value="Genomic_DNA"/>
</dbReference>
<comment type="caution">
    <text evidence="1">The sequence shown here is derived from an EMBL/GenBank/DDBJ whole genome shotgun (WGS) entry which is preliminary data.</text>
</comment>
<proteinExistence type="predicted"/>
<evidence type="ECO:0000313" key="2">
    <source>
        <dbReference type="Proteomes" id="UP000593572"/>
    </source>
</evidence>
<protein>
    <submittedName>
        <fullName evidence="1">Uncharacterized protein</fullName>
    </submittedName>
</protein>
<reference evidence="1 2" key="1">
    <citation type="journal article" date="2019" name="Genome Biol. Evol.">
        <title>Insights into the evolution of the New World diploid cottons (Gossypium, subgenus Houzingenia) based on genome sequencing.</title>
        <authorList>
            <person name="Grover C.E."/>
            <person name="Arick M.A. 2nd"/>
            <person name="Thrash A."/>
            <person name="Conover J.L."/>
            <person name="Sanders W.S."/>
            <person name="Peterson D.G."/>
            <person name="Frelichowski J.E."/>
            <person name="Scheffler J.A."/>
            <person name="Scheffler B.E."/>
            <person name="Wendel J.F."/>
        </authorList>
    </citation>
    <scope>NUCLEOTIDE SEQUENCE [LARGE SCALE GENOMIC DNA]</scope>
    <source>
        <strain evidence="1">157</strain>
        <tissue evidence="1">Leaf</tissue>
    </source>
</reference>
<keyword evidence="2" id="KW-1185">Reference proteome</keyword>
<accession>A0A7J8L9W8</accession>
<gene>
    <name evidence="1" type="ORF">Golob_020212</name>
</gene>
<organism evidence="1 2">
    <name type="scientific">Gossypium lobatum</name>
    <dbReference type="NCBI Taxonomy" id="34289"/>
    <lineage>
        <taxon>Eukaryota</taxon>
        <taxon>Viridiplantae</taxon>
        <taxon>Streptophyta</taxon>
        <taxon>Embryophyta</taxon>
        <taxon>Tracheophyta</taxon>
        <taxon>Spermatophyta</taxon>
        <taxon>Magnoliopsida</taxon>
        <taxon>eudicotyledons</taxon>
        <taxon>Gunneridae</taxon>
        <taxon>Pentapetalae</taxon>
        <taxon>rosids</taxon>
        <taxon>malvids</taxon>
        <taxon>Malvales</taxon>
        <taxon>Malvaceae</taxon>
        <taxon>Malvoideae</taxon>
        <taxon>Gossypium</taxon>
    </lineage>
</organism>
<evidence type="ECO:0000313" key="1">
    <source>
        <dbReference type="EMBL" id="MBA0549159.1"/>
    </source>
</evidence>
<dbReference type="AlphaFoldDB" id="A0A7J8L9W8"/>
<dbReference type="Proteomes" id="UP000593572">
    <property type="component" value="Unassembled WGS sequence"/>
</dbReference>
<name>A0A7J8L9W8_9ROSI</name>
<sequence>MHQRISYMSFETTHWLEKFGNSQPQFPRWGN</sequence>